<evidence type="ECO:0000313" key="2">
    <source>
        <dbReference type="EMBL" id="KKY15246.1"/>
    </source>
</evidence>
<dbReference type="AlphaFoldDB" id="A0A0G2DYP2"/>
<keyword evidence="3" id="KW-1185">Reference proteome</keyword>
<dbReference type="PANTHER" id="PTHR21310:SF15">
    <property type="entry name" value="AMINOGLYCOSIDE PHOSPHOTRANSFERASE DOMAIN-CONTAINING PROTEIN"/>
    <property type="match status" value="1"/>
</dbReference>
<dbReference type="PANTHER" id="PTHR21310">
    <property type="entry name" value="AMINOGLYCOSIDE PHOSPHOTRANSFERASE-RELATED-RELATED"/>
    <property type="match status" value="1"/>
</dbReference>
<reference evidence="2 3" key="1">
    <citation type="submission" date="2015-05" db="EMBL/GenBank/DDBJ databases">
        <title>Distinctive expansion of gene families associated with plant cell wall degradation and secondary metabolism in the genomes of grapevine trunk pathogens.</title>
        <authorList>
            <person name="Lawrence D.P."/>
            <person name="Travadon R."/>
            <person name="Rolshausen P.E."/>
            <person name="Baumgartner K."/>
        </authorList>
    </citation>
    <scope>NUCLEOTIDE SEQUENCE [LARGE SCALE GENOMIC DNA]</scope>
    <source>
        <strain evidence="2">UCRPC4</strain>
    </source>
</reference>
<dbReference type="InterPro" id="IPR051678">
    <property type="entry name" value="AGP_Transferase"/>
</dbReference>
<gene>
    <name evidence="2" type="ORF">UCRPC4_g06402</name>
</gene>
<dbReference type="InterPro" id="IPR011009">
    <property type="entry name" value="Kinase-like_dom_sf"/>
</dbReference>
<dbReference type="SUPFAM" id="SSF56112">
    <property type="entry name" value="Protein kinase-like (PK-like)"/>
    <property type="match status" value="1"/>
</dbReference>
<proteinExistence type="predicted"/>
<dbReference type="Pfam" id="PF01636">
    <property type="entry name" value="APH"/>
    <property type="match status" value="1"/>
</dbReference>
<evidence type="ECO:0000259" key="1">
    <source>
        <dbReference type="Pfam" id="PF01636"/>
    </source>
</evidence>
<dbReference type="InterPro" id="IPR002575">
    <property type="entry name" value="Aminoglycoside_PTrfase"/>
</dbReference>
<feature type="domain" description="Aminoglycoside phosphotransferase" evidence="1">
    <location>
        <begin position="64"/>
        <end position="227"/>
    </location>
</feature>
<sequence>MAKLGVEAFLTSEPSSSSAESSIDQTNVAVKSGGMEMIENFSQSSIIELCARPVAAHCVVKYGPGVTEIEADNQRRAFELLDPAIVRVPRVYSFFTHQRTGYLLMEFIEGERLSQLSDAHFDKLIAILTHFRGITGEIPGNLCGKGVVVGNPFPDDAERSFATKLELEAYFGRRLLRNQSYQLNFASTSLVFTHRDLAPRNIIWLKHGSVCLLDWMTGGFFPPEFELCNPLIGAETSFGTCLRQAVSSTLPIDLDQVDAILQAWMNCFRYRFKENIEEDITQGPCLTDMVHDLDMYSSTENIIPEDVMNEFLRVSATENERMIAS</sequence>
<dbReference type="Proteomes" id="UP000053317">
    <property type="component" value="Unassembled WGS sequence"/>
</dbReference>
<evidence type="ECO:0000313" key="3">
    <source>
        <dbReference type="Proteomes" id="UP000053317"/>
    </source>
</evidence>
<dbReference type="OrthoDB" id="3250044at2759"/>
<organism evidence="2 3">
    <name type="scientific">Phaeomoniella chlamydospora</name>
    <name type="common">Phaeoacremonium chlamydosporum</name>
    <dbReference type="NCBI Taxonomy" id="158046"/>
    <lineage>
        <taxon>Eukaryota</taxon>
        <taxon>Fungi</taxon>
        <taxon>Dikarya</taxon>
        <taxon>Ascomycota</taxon>
        <taxon>Pezizomycotina</taxon>
        <taxon>Eurotiomycetes</taxon>
        <taxon>Chaetothyriomycetidae</taxon>
        <taxon>Phaeomoniellales</taxon>
        <taxon>Phaeomoniellaceae</taxon>
        <taxon>Phaeomoniella</taxon>
    </lineage>
</organism>
<reference evidence="2 3" key="2">
    <citation type="submission" date="2015-05" db="EMBL/GenBank/DDBJ databases">
        <authorList>
            <person name="Morales-Cruz A."/>
            <person name="Amrine K.C."/>
            <person name="Cantu D."/>
        </authorList>
    </citation>
    <scope>NUCLEOTIDE SEQUENCE [LARGE SCALE GENOMIC DNA]</scope>
    <source>
        <strain evidence="2">UCRPC4</strain>
    </source>
</reference>
<accession>A0A0G2DYP2</accession>
<comment type="caution">
    <text evidence="2">The sequence shown here is derived from an EMBL/GenBank/DDBJ whole genome shotgun (WGS) entry which is preliminary data.</text>
</comment>
<protein>
    <recommendedName>
        <fullName evidence="1">Aminoglycoside phosphotransferase domain-containing protein</fullName>
    </recommendedName>
</protein>
<dbReference type="EMBL" id="LCWF01000192">
    <property type="protein sequence ID" value="KKY15246.1"/>
    <property type="molecule type" value="Genomic_DNA"/>
</dbReference>
<name>A0A0G2DYP2_PHACM</name>